<evidence type="ECO:0000256" key="2">
    <source>
        <dbReference type="ARBA" id="ARBA00022801"/>
    </source>
</evidence>
<dbReference type="PROSITE" id="PS51635">
    <property type="entry name" value="PNPLA"/>
    <property type="match status" value="1"/>
</dbReference>
<feature type="active site" description="Proton acceptor" evidence="5">
    <location>
        <position position="614"/>
    </location>
</feature>
<dbReference type="PANTHER" id="PTHR14226">
    <property type="entry name" value="NEUROPATHY TARGET ESTERASE/SWISS CHEESE D.MELANOGASTER"/>
    <property type="match status" value="1"/>
</dbReference>
<sequence>MKREKSEKTVNAEEIYDYYRHDLIPALTSSLPLLMGKMRNDTSSFVYNSLRGMMHLLIPFTRDDFEWHPPHVPNVASEAYGNVTQFLLSHLDTNADGHISTSELIHLNLEQHFPQIQRPNFHVPSGYTGPLISRLTSWPLIDWNLATLLWRSCGGLLILIIIASIIPGRLHEWSGRILRWPVLALTYLTIASELVVYIIVRLLIKTFEYMFSTKKHRDLRMRLNQATTYQEWSHLAKKLDFSQSRDRWIHSIDDDSSYKYNWSFINELIADMREARSKDDIMLALVVLQQCTRKNVGGIMNEDLFSFTNSGEPKAIVREFVDEVVKTLHWLTNLCKKSSAKSSDESTKVEKCHQELNHAINVAQAFIEHTPLHHVVEPVQWALHHVAGGGNGKAKSITTNEEPLPPTSKEVKDREQVTTFLKRARASYGRTALCLSGGAMMGCYHFGHVMALLDEGVLPHIISGTSAGSVIAAILCTRTDEEIRRDMRAEILVNKLTCFSKSWPDRFKNVYENGCLFDQKDWLNLIGWFTCGNMTFEEAYRKTGRILCITLSSTTKKAPPVLVNYITAPNVTICSAIIASAAVPGFIKPVVLQKKGADGVVRDQAANKDEAYWDGSIDQDIPTSGLAEMFNCQFFLTAQCNPHVVPFFHSSKGCVGQPSRWVRGQGDKAWRGGFLLAAVELYLKNDMRSKFHFLNDMEAAVGFTSTMMTQIFHGSTTIVPNISVSDYFCLFSNPTQPYLEKCFQVGKVAAFKHCEMMKLHYSISNALDECLAILENEDDSTTRTRRRVCQLAKMQYFQEMNKLEDAKSQLQNGKAYALNTSNLPQDLSLHEQSSSHSLSTHSTHVEDEFGFEGVQMDPPLKRPFSKIST</sequence>
<dbReference type="AlphaFoldDB" id="A0AAD3D746"/>
<evidence type="ECO:0000313" key="9">
    <source>
        <dbReference type="Proteomes" id="UP001054902"/>
    </source>
</evidence>
<dbReference type="Pfam" id="PF01734">
    <property type="entry name" value="Patatin"/>
    <property type="match status" value="1"/>
</dbReference>
<dbReference type="InterPro" id="IPR021771">
    <property type="entry name" value="Triacylglycerol_lipase_N"/>
</dbReference>
<gene>
    <name evidence="8" type="ORF">CTEN210_14382</name>
</gene>
<comment type="caution">
    <text evidence="8">The sequence shown here is derived from an EMBL/GenBank/DDBJ whole genome shotgun (WGS) entry which is preliminary data.</text>
</comment>
<keyword evidence="6" id="KW-0472">Membrane</keyword>
<dbReference type="Gene3D" id="3.40.1090.10">
    <property type="entry name" value="Cytosolic phospholipase A2 catalytic domain"/>
    <property type="match status" value="2"/>
</dbReference>
<keyword evidence="6" id="KW-0812">Transmembrane</keyword>
<dbReference type="InterPro" id="IPR050301">
    <property type="entry name" value="NTE"/>
</dbReference>
<comment type="caution">
    <text evidence="5">Lacks conserved residue(s) required for the propagation of feature annotation.</text>
</comment>
<dbReference type="InterPro" id="IPR016035">
    <property type="entry name" value="Acyl_Trfase/lysoPLipase"/>
</dbReference>
<evidence type="ECO:0000259" key="7">
    <source>
        <dbReference type="PROSITE" id="PS51635"/>
    </source>
</evidence>
<dbReference type="SUPFAM" id="SSF52151">
    <property type="entry name" value="FabD/lysophospholipase-like"/>
    <property type="match status" value="1"/>
</dbReference>
<keyword evidence="6" id="KW-1133">Transmembrane helix</keyword>
<organism evidence="8 9">
    <name type="scientific">Chaetoceros tenuissimus</name>
    <dbReference type="NCBI Taxonomy" id="426638"/>
    <lineage>
        <taxon>Eukaryota</taxon>
        <taxon>Sar</taxon>
        <taxon>Stramenopiles</taxon>
        <taxon>Ochrophyta</taxon>
        <taxon>Bacillariophyta</taxon>
        <taxon>Coscinodiscophyceae</taxon>
        <taxon>Chaetocerotophycidae</taxon>
        <taxon>Chaetocerotales</taxon>
        <taxon>Chaetocerotaceae</taxon>
        <taxon>Chaetoceros</taxon>
    </lineage>
</organism>
<protein>
    <recommendedName>
        <fullName evidence="7">PNPLA domain-containing protein</fullName>
    </recommendedName>
</protein>
<evidence type="ECO:0000256" key="4">
    <source>
        <dbReference type="ARBA" id="ARBA00023098"/>
    </source>
</evidence>
<evidence type="ECO:0000256" key="5">
    <source>
        <dbReference type="PROSITE-ProRule" id="PRU01161"/>
    </source>
</evidence>
<feature type="transmembrane region" description="Helical" evidence="6">
    <location>
        <begin position="457"/>
        <end position="477"/>
    </location>
</feature>
<proteinExistence type="inferred from homology"/>
<evidence type="ECO:0000256" key="6">
    <source>
        <dbReference type="SAM" id="Phobius"/>
    </source>
</evidence>
<dbReference type="InterPro" id="IPR018247">
    <property type="entry name" value="EF_Hand_1_Ca_BS"/>
</dbReference>
<dbReference type="GO" id="GO:0016042">
    <property type="term" value="P:lipid catabolic process"/>
    <property type="evidence" value="ECO:0007669"/>
    <property type="project" value="UniProtKB-UniRule"/>
</dbReference>
<keyword evidence="4 5" id="KW-0443">Lipid metabolism</keyword>
<dbReference type="Proteomes" id="UP001054902">
    <property type="component" value="Unassembled WGS sequence"/>
</dbReference>
<dbReference type="PROSITE" id="PS00018">
    <property type="entry name" value="EF_HAND_1"/>
    <property type="match status" value="1"/>
</dbReference>
<feature type="transmembrane region" description="Helical" evidence="6">
    <location>
        <begin position="432"/>
        <end position="451"/>
    </location>
</feature>
<feature type="short sequence motif" description="GXSXG" evidence="5">
    <location>
        <begin position="464"/>
        <end position="468"/>
    </location>
</feature>
<evidence type="ECO:0000313" key="8">
    <source>
        <dbReference type="EMBL" id="GFH57906.1"/>
    </source>
</evidence>
<dbReference type="EMBL" id="BLLK01000060">
    <property type="protein sequence ID" value="GFH57906.1"/>
    <property type="molecule type" value="Genomic_DNA"/>
</dbReference>
<keyword evidence="9" id="KW-1185">Reference proteome</keyword>
<dbReference type="GO" id="GO:0004806">
    <property type="term" value="F:triacylglycerol lipase activity"/>
    <property type="evidence" value="ECO:0007669"/>
    <property type="project" value="InterPro"/>
</dbReference>
<dbReference type="PANTHER" id="PTHR14226:SF66">
    <property type="entry name" value="TRIACYLGLYCEROL LIPASE PTL2"/>
    <property type="match status" value="1"/>
</dbReference>
<accession>A0AAD3D746</accession>
<feature type="active site" description="Nucleophile" evidence="5">
    <location>
        <position position="466"/>
    </location>
</feature>
<dbReference type="Pfam" id="PF11815">
    <property type="entry name" value="DUF3336"/>
    <property type="match status" value="1"/>
</dbReference>
<feature type="transmembrane region" description="Helical" evidence="6">
    <location>
        <begin position="180"/>
        <end position="204"/>
    </location>
</feature>
<keyword evidence="2 5" id="KW-0378">Hydrolase</keyword>
<evidence type="ECO:0000256" key="1">
    <source>
        <dbReference type="ARBA" id="ARBA00006104"/>
    </source>
</evidence>
<comment type="similarity">
    <text evidence="1">Belongs to the PLPL family.</text>
</comment>
<keyword evidence="3 5" id="KW-0442">Lipid degradation</keyword>
<dbReference type="InterPro" id="IPR002641">
    <property type="entry name" value="PNPLA_dom"/>
</dbReference>
<feature type="domain" description="PNPLA" evidence="7">
    <location>
        <begin position="433"/>
        <end position="627"/>
    </location>
</feature>
<reference evidence="8 9" key="1">
    <citation type="journal article" date="2021" name="Sci. Rep.">
        <title>The genome of the diatom Chaetoceros tenuissimus carries an ancient integrated fragment of an extant virus.</title>
        <authorList>
            <person name="Hongo Y."/>
            <person name="Kimura K."/>
            <person name="Takaki Y."/>
            <person name="Yoshida Y."/>
            <person name="Baba S."/>
            <person name="Kobayashi G."/>
            <person name="Nagasaki K."/>
            <person name="Hano T."/>
            <person name="Tomaru Y."/>
        </authorList>
    </citation>
    <scope>NUCLEOTIDE SEQUENCE [LARGE SCALE GENOMIC DNA]</scope>
    <source>
        <strain evidence="8 9">NIES-3715</strain>
    </source>
</reference>
<evidence type="ECO:0000256" key="3">
    <source>
        <dbReference type="ARBA" id="ARBA00022963"/>
    </source>
</evidence>
<name>A0AAD3D746_9STRA</name>
<feature type="transmembrane region" description="Helical" evidence="6">
    <location>
        <begin position="148"/>
        <end position="168"/>
    </location>
</feature>